<evidence type="ECO:0000313" key="2">
    <source>
        <dbReference type="EMBL" id="PZO81550.1"/>
    </source>
</evidence>
<dbReference type="Proteomes" id="UP000249557">
    <property type="component" value="Unassembled WGS sequence"/>
</dbReference>
<comment type="caution">
    <text evidence="2">The sequence shown here is derived from an EMBL/GenBank/DDBJ whole genome shotgun (WGS) entry which is preliminary data.</text>
</comment>
<gene>
    <name evidence="2" type="ORF">DI626_10745</name>
</gene>
<protein>
    <recommendedName>
        <fullName evidence="1">Acetyl-CoA dehydrogenase-like C-terminal domain-containing protein</fullName>
    </recommendedName>
</protein>
<accession>A0A2W4ZGW5</accession>
<feature type="domain" description="Acetyl-CoA dehydrogenase-like C-terminal" evidence="1">
    <location>
        <begin position="1"/>
        <end position="37"/>
    </location>
</feature>
<feature type="non-terminal residue" evidence="2">
    <location>
        <position position="1"/>
    </location>
</feature>
<evidence type="ECO:0000313" key="3">
    <source>
        <dbReference type="Proteomes" id="UP000249557"/>
    </source>
</evidence>
<sequence length="39" mass="4279">FLDGKILHARFFAENILPHAKAHSETVLSAARTVVAAEF</sequence>
<dbReference type="EMBL" id="QFNK01000297">
    <property type="protein sequence ID" value="PZO81550.1"/>
    <property type="molecule type" value="Genomic_DNA"/>
</dbReference>
<name>A0A2W4ZGW5_9BACT</name>
<organism evidence="2 3">
    <name type="scientific">Micavibrio aeruginosavorus</name>
    <dbReference type="NCBI Taxonomy" id="349221"/>
    <lineage>
        <taxon>Bacteria</taxon>
        <taxon>Pseudomonadati</taxon>
        <taxon>Bdellovibrionota</taxon>
        <taxon>Bdellovibrionia</taxon>
        <taxon>Bdellovibrionales</taxon>
        <taxon>Pseudobdellovibrionaceae</taxon>
        <taxon>Micavibrio</taxon>
    </lineage>
</organism>
<dbReference type="Pfam" id="PF12806">
    <property type="entry name" value="Acyl-CoA_dh_C"/>
    <property type="match status" value="1"/>
</dbReference>
<proteinExistence type="predicted"/>
<reference evidence="2 3" key="1">
    <citation type="submission" date="2017-08" db="EMBL/GenBank/DDBJ databases">
        <title>Infants hospitalized years apart are colonized by the same room-sourced microbial strains.</title>
        <authorList>
            <person name="Brooks B."/>
            <person name="Olm M.R."/>
            <person name="Firek B.A."/>
            <person name="Baker R."/>
            <person name="Thomas B.C."/>
            <person name="Morowitz M.J."/>
            <person name="Banfield J.F."/>
        </authorList>
    </citation>
    <scope>NUCLEOTIDE SEQUENCE [LARGE SCALE GENOMIC DNA]</scope>
    <source>
        <strain evidence="2">S2_018_000_R2_104</strain>
    </source>
</reference>
<dbReference type="AlphaFoldDB" id="A0A2W4ZGW5"/>
<dbReference type="InterPro" id="IPR025878">
    <property type="entry name" value="Acyl-CoA_dh-like_C_dom"/>
</dbReference>
<evidence type="ECO:0000259" key="1">
    <source>
        <dbReference type="Pfam" id="PF12806"/>
    </source>
</evidence>